<evidence type="ECO:0000259" key="11">
    <source>
        <dbReference type="Pfam" id="PF02223"/>
    </source>
</evidence>
<comment type="caution">
    <text evidence="12">The sequence shown here is derived from an EMBL/GenBank/DDBJ whole genome shotgun (WGS) entry which is preliminary data.</text>
</comment>
<keyword evidence="7 10" id="KW-0418">Kinase</keyword>
<dbReference type="InterPro" id="IPR027417">
    <property type="entry name" value="P-loop_NTPase"/>
</dbReference>
<dbReference type="EC" id="2.7.4.9" evidence="2 10"/>
<dbReference type="SUPFAM" id="SSF52540">
    <property type="entry name" value="P-loop containing nucleoside triphosphate hydrolases"/>
    <property type="match status" value="1"/>
</dbReference>
<dbReference type="PANTHER" id="PTHR10344">
    <property type="entry name" value="THYMIDYLATE KINASE"/>
    <property type="match status" value="1"/>
</dbReference>
<feature type="domain" description="Thymidylate kinase-like" evidence="11">
    <location>
        <begin position="9"/>
        <end position="200"/>
    </location>
</feature>
<dbReference type="PROSITE" id="PS01331">
    <property type="entry name" value="THYMIDYLATE_KINASE"/>
    <property type="match status" value="1"/>
</dbReference>
<dbReference type="InterPro" id="IPR018095">
    <property type="entry name" value="Thymidylate_kin_CS"/>
</dbReference>
<gene>
    <name evidence="10 12" type="primary">tmk</name>
    <name evidence="12" type="ORF">OL233_00250</name>
</gene>
<evidence type="ECO:0000256" key="6">
    <source>
        <dbReference type="ARBA" id="ARBA00022741"/>
    </source>
</evidence>
<accession>A0ABT5WY67</accession>
<comment type="similarity">
    <text evidence="1 10">Belongs to the thymidylate kinase family.</text>
</comment>
<comment type="function">
    <text evidence="10">Phosphorylation of dTMP to form dTDP in both de novo and salvage pathways of dTTP synthesis.</text>
</comment>
<reference evidence="12" key="1">
    <citation type="submission" date="2022-10" db="EMBL/GenBank/DDBJ databases">
        <title>Vagococcus sp. isolated from poultry meat.</title>
        <authorList>
            <person name="Johansson P."/>
            <person name="Bjorkroth J."/>
        </authorList>
    </citation>
    <scope>NUCLEOTIDE SEQUENCE</scope>
    <source>
        <strain evidence="12">PNs007</strain>
    </source>
</reference>
<evidence type="ECO:0000256" key="4">
    <source>
        <dbReference type="ARBA" id="ARBA00022679"/>
    </source>
</evidence>
<keyword evidence="5 10" id="KW-0545">Nucleotide biosynthesis</keyword>
<keyword evidence="4 10" id="KW-0808">Transferase</keyword>
<evidence type="ECO:0000313" key="12">
    <source>
        <dbReference type="EMBL" id="MDF0478702.1"/>
    </source>
</evidence>
<name>A0ABT5WY67_9ENTE</name>
<keyword evidence="8 10" id="KW-0067">ATP-binding</keyword>
<evidence type="ECO:0000256" key="9">
    <source>
        <dbReference type="ARBA" id="ARBA00048743"/>
    </source>
</evidence>
<dbReference type="Proteomes" id="UP001147148">
    <property type="component" value="Unassembled WGS sequence"/>
</dbReference>
<dbReference type="EMBL" id="JAPDSH010000001">
    <property type="protein sequence ID" value="MDF0478702.1"/>
    <property type="molecule type" value="Genomic_DNA"/>
</dbReference>
<dbReference type="Gene3D" id="3.40.50.300">
    <property type="entry name" value="P-loop containing nucleotide triphosphate hydrolases"/>
    <property type="match status" value="1"/>
</dbReference>
<feature type="binding site" evidence="10">
    <location>
        <begin position="11"/>
        <end position="18"/>
    </location>
    <ligand>
        <name>ATP</name>
        <dbReference type="ChEBI" id="CHEBI:30616"/>
    </ligand>
</feature>
<dbReference type="InterPro" id="IPR018094">
    <property type="entry name" value="Thymidylate_kinase"/>
</dbReference>
<proteinExistence type="inferred from homology"/>
<evidence type="ECO:0000256" key="7">
    <source>
        <dbReference type="ARBA" id="ARBA00022777"/>
    </source>
</evidence>
<evidence type="ECO:0000313" key="13">
    <source>
        <dbReference type="Proteomes" id="UP001147148"/>
    </source>
</evidence>
<dbReference type="InterPro" id="IPR039430">
    <property type="entry name" value="Thymidylate_kin-like_dom"/>
</dbReference>
<organism evidence="12 13">
    <name type="scientific">Vagococcus proximus</name>
    <dbReference type="NCBI Taxonomy" id="2991417"/>
    <lineage>
        <taxon>Bacteria</taxon>
        <taxon>Bacillati</taxon>
        <taxon>Bacillota</taxon>
        <taxon>Bacilli</taxon>
        <taxon>Lactobacillales</taxon>
        <taxon>Enterococcaceae</taxon>
        <taxon>Vagococcus</taxon>
    </lineage>
</organism>
<evidence type="ECO:0000256" key="5">
    <source>
        <dbReference type="ARBA" id="ARBA00022727"/>
    </source>
</evidence>
<keyword evidence="6 10" id="KW-0547">Nucleotide-binding</keyword>
<evidence type="ECO:0000256" key="10">
    <source>
        <dbReference type="HAMAP-Rule" id="MF_00165"/>
    </source>
</evidence>
<keyword evidence="13" id="KW-1185">Reference proteome</keyword>
<dbReference type="Pfam" id="PF02223">
    <property type="entry name" value="Thymidylate_kin"/>
    <property type="match status" value="1"/>
</dbReference>
<dbReference type="NCBIfam" id="TIGR00041">
    <property type="entry name" value="DTMP_kinase"/>
    <property type="match status" value="1"/>
</dbReference>
<protein>
    <recommendedName>
        <fullName evidence="3 10">Thymidylate kinase</fullName>
        <ecNumber evidence="2 10">2.7.4.9</ecNumber>
    </recommendedName>
    <alternativeName>
        <fullName evidence="10">dTMP kinase</fullName>
    </alternativeName>
</protein>
<evidence type="ECO:0000256" key="2">
    <source>
        <dbReference type="ARBA" id="ARBA00012980"/>
    </source>
</evidence>
<comment type="catalytic activity">
    <reaction evidence="9 10">
        <text>dTMP + ATP = dTDP + ADP</text>
        <dbReference type="Rhea" id="RHEA:13517"/>
        <dbReference type="ChEBI" id="CHEBI:30616"/>
        <dbReference type="ChEBI" id="CHEBI:58369"/>
        <dbReference type="ChEBI" id="CHEBI:63528"/>
        <dbReference type="ChEBI" id="CHEBI:456216"/>
        <dbReference type="EC" id="2.7.4.9"/>
    </reaction>
</comment>
<dbReference type="GO" id="GO:0004798">
    <property type="term" value="F:dTMP kinase activity"/>
    <property type="evidence" value="ECO:0007669"/>
    <property type="project" value="UniProtKB-EC"/>
</dbReference>
<evidence type="ECO:0000256" key="8">
    <source>
        <dbReference type="ARBA" id="ARBA00022840"/>
    </source>
</evidence>
<sequence>MTKGIFITIEGPDGAGKTSLIQVLAPMIEKASKQELVLTREPGGIPIAEKIRTIILDPKHMEMDERTEALLYAAARRQHLVEKVIPALNRKAIVLCDRFVDSSLAYQGAGREIGMSEIASINEFACDGLTPDVTLYIDVESELGLERISKGRKTTEVDRLDNEALDFHKKVRAGYLELVKDNPDRILTIDGSLSIEEVANTCFNRLKERFPEFIN</sequence>
<evidence type="ECO:0000256" key="1">
    <source>
        <dbReference type="ARBA" id="ARBA00009776"/>
    </source>
</evidence>
<dbReference type="CDD" id="cd01672">
    <property type="entry name" value="TMPK"/>
    <property type="match status" value="1"/>
</dbReference>
<dbReference type="HAMAP" id="MF_00165">
    <property type="entry name" value="Thymidylate_kinase"/>
    <property type="match status" value="1"/>
</dbReference>
<dbReference type="PANTHER" id="PTHR10344:SF4">
    <property type="entry name" value="UMP-CMP KINASE 2, MITOCHONDRIAL"/>
    <property type="match status" value="1"/>
</dbReference>
<dbReference type="RefSeq" id="WP_275470378.1">
    <property type="nucleotide sequence ID" value="NZ_JAPDSH010000001.1"/>
</dbReference>
<evidence type="ECO:0000256" key="3">
    <source>
        <dbReference type="ARBA" id="ARBA00017144"/>
    </source>
</evidence>